<dbReference type="InterPro" id="IPR050523">
    <property type="entry name" value="AKR_Detox_Biosynth"/>
</dbReference>
<dbReference type="SUPFAM" id="SSF51430">
    <property type="entry name" value="NAD(P)-linked oxidoreductase"/>
    <property type="match status" value="1"/>
</dbReference>
<dbReference type="AlphaFoldDB" id="A0A1I4IE12"/>
<keyword evidence="4" id="KW-1185">Reference proteome</keyword>
<dbReference type="Pfam" id="PF00248">
    <property type="entry name" value="Aldo_ket_red"/>
    <property type="match status" value="1"/>
</dbReference>
<dbReference type="GO" id="GO:0016491">
    <property type="term" value="F:oxidoreductase activity"/>
    <property type="evidence" value="ECO:0007669"/>
    <property type="project" value="UniProtKB-KW"/>
</dbReference>
<proteinExistence type="predicted"/>
<dbReference type="InterPro" id="IPR023210">
    <property type="entry name" value="NADP_OxRdtase_dom"/>
</dbReference>
<keyword evidence="1" id="KW-0560">Oxidoreductase</keyword>
<dbReference type="InterPro" id="IPR036812">
    <property type="entry name" value="NAD(P)_OxRdtase_dom_sf"/>
</dbReference>
<dbReference type="PANTHER" id="PTHR43364">
    <property type="entry name" value="NADH-SPECIFIC METHYLGLYOXAL REDUCTASE-RELATED"/>
    <property type="match status" value="1"/>
</dbReference>
<dbReference type="STRING" id="334253.SAMN04487943_10262"/>
<sequence length="154" mass="17077">MAVSLAGNEDNYQTDKATEVGAEAIQVVYNRLDRAPEEKIYPSTLKQDMGVLARVPLASGYLSGKYKPGSTFDQNDVRSRHDSEKTDRLLRMVEEIARHEVPEGINMASWALAWCLKHDAVTTVIPGCKNPEQVISNARAADLEIVSENHPQAR</sequence>
<evidence type="ECO:0000313" key="3">
    <source>
        <dbReference type="EMBL" id="SFL52622.1"/>
    </source>
</evidence>
<evidence type="ECO:0000313" key="4">
    <source>
        <dbReference type="Proteomes" id="UP000198565"/>
    </source>
</evidence>
<evidence type="ECO:0000256" key="1">
    <source>
        <dbReference type="ARBA" id="ARBA00023002"/>
    </source>
</evidence>
<evidence type="ECO:0000259" key="2">
    <source>
        <dbReference type="Pfam" id="PF00248"/>
    </source>
</evidence>
<reference evidence="4" key="1">
    <citation type="submission" date="2016-10" db="EMBL/GenBank/DDBJ databases">
        <authorList>
            <person name="Varghese N."/>
            <person name="Submissions S."/>
        </authorList>
    </citation>
    <scope>NUCLEOTIDE SEQUENCE [LARGE SCALE GENOMIC DNA]</scope>
    <source>
        <strain evidence="4">CGMCC 1.4250</strain>
    </source>
</reference>
<protein>
    <submittedName>
        <fullName evidence="3">Aldo/keto reductase family protein</fullName>
    </submittedName>
</protein>
<accession>A0A1I4IE12</accession>
<name>A0A1I4IE12_9BACI</name>
<organism evidence="3 4">
    <name type="scientific">Gracilibacillus orientalis</name>
    <dbReference type="NCBI Taxonomy" id="334253"/>
    <lineage>
        <taxon>Bacteria</taxon>
        <taxon>Bacillati</taxon>
        <taxon>Bacillota</taxon>
        <taxon>Bacilli</taxon>
        <taxon>Bacillales</taxon>
        <taxon>Bacillaceae</taxon>
        <taxon>Gracilibacillus</taxon>
    </lineage>
</organism>
<feature type="domain" description="NADP-dependent oxidoreductase" evidence="2">
    <location>
        <begin position="16"/>
        <end position="150"/>
    </location>
</feature>
<dbReference type="Proteomes" id="UP000198565">
    <property type="component" value="Unassembled WGS sequence"/>
</dbReference>
<dbReference type="Gene3D" id="3.20.20.100">
    <property type="entry name" value="NADP-dependent oxidoreductase domain"/>
    <property type="match status" value="1"/>
</dbReference>
<gene>
    <name evidence="3" type="ORF">SAMN04487943_10262</name>
</gene>
<dbReference type="PANTHER" id="PTHR43364:SF4">
    <property type="entry name" value="NAD(P)-LINKED OXIDOREDUCTASE SUPERFAMILY PROTEIN"/>
    <property type="match status" value="1"/>
</dbReference>
<dbReference type="EMBL" id="FOTR01000002">
    <property type="protein sequence ID" value="SFL52622.1"/>
    <property type="molecule type" value="Genomic_DNA"/>
</dbReference>